<dbReference type="OrthoDB" id="381984at2157"/>
<evidence type="ECO:0000256" key="1">
    <source>
        <dbReference type="SAM" id="Phobius"/>
    </source>
</evidence>
<gene>
    <name evidence="2" type="ORF">C479_07186</name>
</gene>
<proteinExistence type="predicted"/>
<feature type="transmembrane region" description="Helical" evidence="1">
    <location>
        <begin position="133"/>
        <end position="152"/>
    </location>
</feature>
<reference evidence="2 3" key="1">
    <citation type="journal article" date="2014" name="PLoS Genet.">
        <title>Phylogenetically driven sequencing of extremely halophilic archaea reveals strategies for static and dynamic osmo-response.</title>
        <authorList>
            <person name="Becker E.A."/>
            <person name="Seitzer P.M."/>
            <person name="Tritt A."/>
            <person name="Larsen D."/>
            <person name="Krusor M."/>
            <person name="Yao A.I."/>
            <person name="Wu D."/>
            <person name="Madern D."/>
            <person name="Eisen J.A."/>
            <person name="Darling A.E."/>
            <person name="Facciotti M.T."/>
        </authorList>
    </citation>
    <scope>NUCLEOTIDE SEQUENCE [LARGE SCALE GENOMIC DNA]</scope>
    <source>
        <strain evidence="2 3">JCM 14624</strain>
    </source>
</reference>
<name>M0BMW1_9EURY</name>
<feature type="transmembrane region" description="Helical" evidence="1">
    <location>
        <begin position="51"/>
        <end position="71"/>
    </location>
</feature>
<dbReference type="AlphaFoldDB" id="M0BMW1"/>
<keyword evidence="1" id="KW-1133">Transmembrane helix</keyword>
<comment type="caution">
    <text evidence="2">The sequence shown here is derived from an EMBL/GenBank/DDBJ whole genome shotgun (WGS) entry which is preliminary data.</text>
</comment>
<sequence length="153" mass="14813">MFDIVRGVIRGGFAVLGGYLCTLALVVGGLVEAPAGAAHTLLDAHTVVLGSGTAPVTLVGVPLVVLGLAGYRIGNGVGTGVVGRLRASVSSLFGSNTNQTRTALVGVGYLALGYALSVALASAVVDVSIGETAVGAFVVAALAGAVGALVGVR</sequence>
<keyword evidence="1" id="KW-0812">Transmembrane</keyword>
<feature type="transmembrane region" description="Helical" evidence="1">
    <location>
        <begin position="102"/>
        <end position="121"/>
    </location>
</feature>
<dbReference type="EMBL" id="AOIQ01000012">
    <property type="protein sequence ID" value="ELZ11628.1"/>
    <property type="molecule type" value="Genomic_DNA"/>
</dbReference>
<evidence type="ECO:0000313" key="2">
    <source>
        <dbReference type="EMBL" id="ELZ11628.1"/>
    </source>
</evidence>
<accession>M0BMW1</accession>
<evidence type="ECO:0000313" key="3">
    <source>
        <dbReference type="Proteomes" id="UP000011560"/>
    </source>
</evidence>
<dbReference type="RefSeq" id="WP_007700061.1">
    <property type="nucleotide sequence ID" value="NZ_AOIQ01000012.1"/>
</dbReference>
<protein>
    <submittedName>
        <fullName evidence="2">Uncharacterized protein</fullName>
    </submittedName>
</protein>
<feature type="transmembrane region" description="Helical" evidence="1">
    <location>
        <begin position="12"/>
        <end position="31"/>
    </location>
</feature>
<keyword evidence="1" id="KW-0472">Membrane</keyword>
<organism evidence="2 3">
    <name type="scientific">Halovivax asiaticus JCM 14624</name>
    <dbReference type="NCBI Taxonomy" id="1227490"/>
    <lineage>
        <taxon>Archaea</taxon>
        <taxon>Methanobacteriati</taxon>
        <taxon>Methanobacteriota</taxon>
        <taxon>Stenosarchaea group</taxon>
        <taxon>Halobacteria</taxon>
        <taxon>Halobacteriales</taxon>
        <taxon>Natrialbaceae</taxon>
        <taxon>Halovivax</taxon>
    </lineage>
</organism>
<keyword evidence="3" id="KW-1185">Reference proteome</keyword>
<dbReference type="Proteomes" id="UP000011560">
    <property type="component" value="Unassembled WGS sequence"/>
</dbReference>